<name>A0ABP4C2I9_9ACTN</name>
<protein>
    <recommendedName>
        <fullName evidence="3">Pyrroloquinoline-quinone binding quinoprotein</fullName>
    </recommendedName>
</protein>
<gene>
    <name evidence="1" type="ORF">GCM10009554_72460</name>
</gene>
<dbReference type="SUPFAM" id="SSF50998">
    <property type="entry name" value="Quinoprotein alcohol dehydrogenase-like"/>
    <property type="match status" value="1"/>
</dbReference>
<dbReference type="SUPFAM" id="SSF69322">
    <property type="entry name" value="Tricorn protease domain 2"/>
    <property type="match status" value="1"/>
</dbReference>
<dbReference type="EMBL" id="BAAAHK010000020">
    <property type="protein sequence ID" value="GAA0959172.1"/>
    <property type="molecule type" value="Genomic_DNA"/>
</dbReference>
<proteinExistence type="predicted"/>
<dbReference type="RefSeq" id="WP_343981174.1">
    <property type="nucleotide sequence ID" value="NZ_BAAAHK010000020.1"/>
</dbReference>
<evidence type="ECO:0000313" key="1">
    <source>
        <dbReference type="EMBL" id="GAA0959172.1"/>
    </source>
</evidence>
<sequence length="505" mass="54906">MSLTVLRTLGGGPYAEVGRPTVSASSPDGERVAIAGELGSLYWPGDATLTGTRGHRLGVYRDGSCEWLVQPRWPVRSLAFHPGLPLLAIGIGSYDGGFSFEGDLLLLDLGTGKVIEALGRNGREVRQVEWADTHTLRVLVAPLDDDELDEKAHTHSYPMEITGDDWTAWPRIELPHTADSMVEYPTPPLDQTLTEFEWSGRTHVWAVECLDDGRVLAALESRELECWGVDGELEWEIAEGSSGRQIALSADGLTAWVNSEWPDDFGTSRDLVLLATGQIIEEVEFDGATTMTSSLGWIALRGTAPKPGRLTLVDAFGDVAEGPELTGFDPANHPFAIRRATELLFLQGDEDKPWRNKWVVAVDPYALTVRRLFPLDWQGSRQLFGGPGVMLEDDLVHAGTVYDSSGLQPGGSFVVRRALADGSAYWVFTTDSPATAIGELNGVLYVGYANGDLVALDAALGNVRWRTRFTLDGQPAIPLSLATAAPNRLVIGTTDGRIADCRIRR</sequence>
<evidence type="ECO:0008006" key="3">
    <source>
        <dbReference type="Google" id="ProtNLM"/>
    </source>
</evidence>
<reference evidence="2" key="1">
    <citation type="journal article" date="2019" name="Int. J. Syst. Evol. Microbiol.">
        <title>The Global Catalogue of Microorganisms (GCM) 10K type strain sequencing project: providing services to taxonomists for standard genome sequencing and annotation.</title>
        <authorList>
            <consortium name="The Broad Institute Genomics Platform"/>
            <consortium name="The Broad Institute Genome Sequencing Center for Infectious Disease"/>
            <person name="Wu L."/>
            <person name="Ma J."/>
        </authorList>
    </citation>
    <scope>NUCLEOTIDE SEQUENCE [LARGE SCALE GENOMIC DNA]</scope>
    <source>
        <strain evidence="2">JCM 10977</strain>
    </source>
</reference>
<comment type="caution">
    <text evidence="1">The sequence shown here is derived from an EMBL/GenBank/DDBJ whole genome shotgun (WGS) entry which is preliminary data.</text>
</comment>
<dbReference type="InterPro" id="IPR015943">
    <property type="entry name" value="WD40/YVTN_repeat-like_dom_sf"/>
</dbReference>
<dbReference type="InterPro" id="IPR011047">
    <property type="entry name" value="Quinoprotein_ADH-like_sf"/>
</dbReference>
<evidence type="ECO:0000313" key="2">
    <source>
        <dbReference type="Proteomes" id="UP001500542"/>
    </source>
</evidence>
<keyword evidence="2" id="KW-1185">Reference proteome</keyword>
<dbReference type="Gene3D" id="2.130.10.10">
    <property type="entry name" value="YVTN repeat-like/Quinoprotein amine dehydrogenase"/>
    <property type="match status" value="1"/>
</dbReference>
<organism evidence="1 2">
    <name type="scientific">Kribbella koreensis</name>
    <dbReference type="NCBI Taxonomy" id="57909"/>
    <lineage>
        <taxon>Bacteria</taxon>
        <taxon>Bacillati</taxon>
        <taxon>Actinomycetota</taxon>
        <taxon>Actinomycetes</taxon>
        <taxon>Propionibacteriales</taxon>
        <taxon>Kribbellaceae</taxon>
        <taxon>Kribbella</taxon>
    </lineage>
</organism>
<accession>A0ABP4C2I9</accession>
<dbReference type="Proteomes" id="UP001500542">
    <property type="component" value="Unassembled WGS sequence"/>
</dbReference>